<dbReference type="EMBL" id="GGEC01065321">
    <property type="protein sequence ID" value="MBX45805.1"/>
    <property type="molecule type" value="Transcribed_RNA"/>
</dbReference>
<accession>A0A2P2NTM1</accession>
<reference evidence="1" key="1">
    <citation type="submission" date="2018-02" db="EMBL/GenBank/DDBJ databases">
        <title>Rhizophora mucronata_Transcriptome.</title>
        <authorList>
            <person name="Meera S.P."/>
            <person name="Sreeshan A."/>
            <person name="Augustine A."/>
        </authorList>
    </citation>
    <scope>NUCLEOTIDE SEQUENCE</scope>
    <source>
        <tissue evidence="1">Leaf</tissue>
    </source>
</reference>
<protein>
    <submittedName>
        <fullName evidence="1">Uncharacterized protein</fullName>
    </submittedName>
</protein>
<sequence>MKTVPCAHSQLPRVSDDMVTSKGFRT</sequence>
<name>A0A2P2NTM1_RHIMU</name>
<proteinExistence type="predicted"/>
<evidence type="ECO:0000313" key="1">
    <source>
        <dbReference type="EMBL" id="MBX45805.1"/>
    </source>
</evidence>
<dbReference type="AlphaFoldDB" id="A0A2P2NTM1"/>
<organism evidence="1">
    <name type="scientific">Rhizophora mucronata</name>
    <name type="common">Asiatic mangrove</name>
    <dbReference type="NCBI Taxonomy" id="61149"/>
    <lineage>
        <taxon>Eukaryota</taxon>
        <taxon>Viridiplantae</taxon>
        <taxon>Streptophyta</taxon>
        <taxon>Embryophyta</taxon>
        <taxon>Tracheophyta</taxon>
        <taxon>Spermatophyta</taxon>
        <taxon>Magnoliopsida</taxon>
        <taxon>eudicotyledons</taxon>
        <taxon>Gunneridae</taxon>
        <taxon>Pentapetalae</taxon>
        <taxon>rosids</taxon>
        <taxon>fabids</taxon>
        <taxon>Malpighiales</taxon>
        <taxon>Rhizophoraceae</taxon>
        <taxon>Rhizophora</taxon>
    </lineage>
</organism>